<organism evidence="1 2">
    <name type="scientific">Brachionus plicatilis</name>
    <name type="common">Marine rotifer</name>
    <name type="synonym">Brachionus muelleri</name>
    <dbReference type="NCBI Taxonomy" id="10195"/>
    <lineage>
        <taxon>Eukaryota</taxon>
        <taxon>Metazoa</taxon>
        <taxon>Spiralia</taxon>
        <taxon>Gnathifera</taxon>
        <taxon>Rotifera</taxon>
        <taxon>Eurotatoria</taxon>
        <taxon>Monogononta</taxon>
        <taxon>Pseudotrocha</taxon>
        <taxon>Ploima</taxon>
        <taxon>Brachionidae</taxon>
        <taxon>Brachionus</taxon>
    </lineage>
</organism>
<dbReference type="EMBL" id="REGN01009616">
    <property type="protein sequence ID" value="RNA00762.1"/>
    <property type="molecule type" value="Genomic_DNA"/>
</dbReference>
<protein>
    <submittedName>
        <fullName evidence="1">Uncharacterized protein</fullName>
    </submittedName>
</protein>
<gene>
    <name evidence="1" type="ORF">BpHYR1_024818</name>
</gene>
<name>A0A3M7PNR4_BRAPC</name>
<dbReference type="AlphaFoldDB" id="A0A3M7PNR4"/>
<reference evidence="1 2" key="1">
    <citation type="journal article" date="2018" name="Sci. Rep.">
        <title>Genomic signatures of local adaptation to the degree of environmental predictability in rotifers.</title>
        <authorList>
            <person name="Franch-Gras L."/>
            <person name="Hahn C."/>
            <person name="Garcia-Roger E.M."/>
            <person name="Carmona M.J."/>
            <person name="Serra M."/>
            <person name="Gomez A."/>
        </authorList>
    </citation>
    <scope>NUCLEOTIDE SEQUENCE [LARGE SCALE GENOMIC DNA]</scope>
    <source>
        <strain evidence="1">HYR1</strain>
    </source>
</reference>
<comment type="caution">
    <text evidence="1">The sequence shown here is derived from an EMBL/GenBank/DDBJ whole genome shotgun (WGS) entry which is preliminary data.</text>
</comment>
<keyword evidence="2" id="KW-1185">Reference proteome</keyword>
<dbReference type="Proteomes" id="UP000276133">
    <property type="component" value="Unassembled WGS sequence"/>
</dbReference>
<sequence length="126" mass="14878">MTLEAKLAQRSINPKMITSLGLNKLQIHISYDARARSMQINPHDHPFPSSFNQFFYITLKDHFDKIKISFSDKNRKADKKVHSLLIMEYFNFFYNDIAIIFNLYQMEPIIVTLLKLILKHQLSAFL</sequence>
<proteinExistence type="predicted"/>
<evidence type="ECO:0000313" key="2">
    <source>
        <dbReference type="Proteomes" id="UP000276133"/>
    </source>
</evidence>
<accession>A0A3M7PNR4</accession>
<evidence type="ECO:0000313" key="1">
    <source>
        <dbReference type="EMBL" id="RNA00762.1"/>
    </source>
</evidence>